<dbReference type="EMBL" id="LAZR01002283">
    <property type="protein sequence ID" value="KKN32013.1"/>
    <property type="molecule type" value="Genomic_DNA"/>
</dbReference>
<reference evidence="1" key="1">
    <citation type="journal article" date="2015" name="Nature">
        <title>Complex archaea that bridge the gap between prokaryotes and eukaryotes.</title>
        <authorList>
            <person name="Spang A."/>
            <person name="Saw J.H."/>
            <person name="Jorgensen S.L."/>
            <person name="Zaremba-Niedzwiedzka K."/>
            <person name="Martijn J."/>
            <person name="Lind A.E."/>
            <person name="van Eijk R."/>
            <person name="Schleper C."/>
            <person name="Guy L."/>
            <person name="Ettema T.J."/>
        </authorList>
    </citation>
    <scope>NUCLEOTIDE SEQUENCE</scope>
</reference>
<sequence>MAIELPRAGAGSVGARRPRLAILPAGGDVPIQPGPRDPGVSVPDLGAVGRGVEAVGGAISEVSERIKIRQEGIARDSDDTDYAEQLNQIIRDLEKTSDFTEQEIIDQAGEQADSLKGQILSGHGGGPNSRAMLENRLERRRVSFADTLAVKNIEGTSALQKNKFAMRNRAITAQILQDPDVLLAPDLGEVFRKHDETLQDDIAFLGVTSPALSRAFTDIGRQNIVQSMITPLIIEGEFERAKALLTDPAIEEVIDPGFRREVAARILTAEGELGKARREGAAALELASTILGPGATEDEIRDAAAQMAGISESQNLEFFKVGGDVIGIDKGTGAITARISGPSIEEQAELAGEITKSKLLAKAEVIGQLLQAAGAEPLPEAEKVEGEEQAEGPAISTPFGEQEAASADAQNVARLFTASRRLLLVGETAMANSLLSQARFIADNSTDIQRARELDKPLSADLAGELGVTIGTTYRDVLGVLPPSPEQLAQERGMGGARGRGQVEGEEQIAFIDEARIMISDLLEEIQVDPGVVGIRGSLRAVGQTAIGVLGDLGLDSLAAIARDLAFESDLGLDSVTEMFDSPTLSVLDIIENSIGLILARLRTPTGRIPVAVIKLSISDVGLKGLKGSEQIENRLNFVLSQLDRRSAAIQKRFRLPEEQPKTANVPEFRIEGGVIVPMEP</sequence>
<dbReference type="AlphaFoldDB" id="A0A0F9SS42"/>
<comment type="caution">
    <text evidence="1">The sequence shown here is derived from an EMBL/GenBank/DDBJ whole genome shotgun (WGS) entry which is preliminary data.</text>
</comment>
<accession>A0A0F9SS42</accession>
<name>A0A0F9SS42_9ZZZZ</name>
<protein>
    <submittedName>
        <fullName evidence="1">Uncharacterized protein</fullName>
    </submittedName>
</protein>
<gene>
    <name evidence="1" type="ORF">LCGC14_0818150</name>
</gene>
<proteinExistence type="predicted"/>
<organism evidence="1">
    <name type="scientific">marine sediment metagenome</name>
    <dbReference type="NCBI Taxonomy" id="412755"/>
    <lineage>
        <taxon>unclassified sequences</taxon>
        <taxon>metagenomes</taxon>
        <taxon>ecological metagenomes</taxon>
    </lineage>
</organism>
<evidence type="ECO:0000313" key="1">
    <source>
        <dbReference type="EMBL" id="KKN32013.1"/>
    </source>
</evidence>